<dbReference type="EMBL" id="JBFOLJ010000015">
    <property type="protein sequence ID" value="KAL2472775.1"/>
    <property type="molecule type" value="Genomic_DNA"/>
</dbReference>
<evidence type="ECO:0000256" key="1">
    <source>
        <dbReference type="SAM" id="MobiDB-lite"/>
    </source>
</evidence>
<gene>
    <name evidence="2" type="ORF">Fot_48511</name>
</gene>
<feature type="region of interest" description="Disordered" evidence="1">
    <location>
        <begin position="40"/>
        <end position="75"/>
    </location>
</feature>
<evidence type="ECO:0000313" key="2">
    <source>
        <dbReference type="EMBL" id="KAL2472775.1"/>
    </source>
</evidence>
<evidence type="ECO:0008006" key="4">
    <source>
        <dbReference type="Google" id="ProtNLM"/>
    </source>
</evidence>
<feature type="region of interest" description="Disordered" evidence="1">
    <location>
        <begin position="1"/>
        <end position="23"/>
    </location>
</feature>
<dbReference type="AlphaFoldDB" id="A0ABD1Q982"/>
<organism evidence="2 3">
    <name type="scientific">Forsythia ovata</name>
    <dbReference type="NCBI Taxonomy" id="205694"/>
    <lineage>
        <taxon>Eukaryota</taxon>
        <taxon>Viridiplantae</taxon>
        <taxon>Streptophyta</taxon>
        <taxon>Embryophyta</taxon>
        <taxon>Tracheophyta</taxon>
        <taxon>Spermatophyta</taxon>
        <taxon>Magnoliopsida</taxon>
        <taxon>eudicotyledons</taxon>
        <taxon>Gunneridae</taxon>
        <taxon>Pentapetalae</taxon>
        <taxon>asterids</taxon>
        <taxon>lamiids</taxon>
        <taxon>Lamiales</taxon>
        <taxon>Oleaceae</taxon>
        <taxon>Forsythieae</taxon>
        <taxon>Forsythia</taxon>
    </lineage>
</organism>
<keyword evidence="3" id="KW-1185">Reference proteome</keyword>
<protein>
    <recommendedName>
        <fullName evidence="4">Transposase</fullName>
    </recommendedName>
</protein>
<name>A0ABD1Q982_9LAMI</name>
<feature type="compositionally biased region" description="Basic and acidic residues" evidence="1">
    <location>
        <begin position="57"/>
        <end position="75"/>
    </location>
</feature>
<proteinExistence type="predicted"/>
<accession>A0ABD1Q982</accession>
<evidence type="ECO:0000313" key="3">
    <source>
        <dbReference type="Proteomes" id="UP001604277"/>
    </source>
</evidence>
<dbReference type="Proteomes" id="UP001604277">
    <property type="component" value="Unassembled WGS sequence"/>
</dbReference>
<sequence>MPNKIQSVDLRQPNKNPIPKPRLMPKIAQIGNKQQILETLPRNGGCPDASSRTVQTIDEKRGTKIGDPQKKRARDEDHVKWCQEIWVTRVGSSGTGEVPVVNFNTDSFLLRVVGVTLNGNYPYVGSREVQMPDQRGD</sequence>
<comment type="caution">
    <text evidence="2">The sequence shown here is derived from an EMBL/GenBank/DDBJ whole genome shotgun (WGS) entry which is preliminary data.</text>
</comment>
<reference evidence="3" key="1">
    <citation type="submission" date="2024-07" db="EMBL/GenBank/DDBJ databases">
        <title>Two chromosome-level genome assemblies of Korean endemic species Abeliophyllum distichum and Forsythia ovata (Oleaceae).</title>
        <authorList>
            <person name="Jang H."/>
        </authorList>
    </citation>
    <scope>NUCLEOTIDE SEQUENCE [LARGE SCALE GENOMIC DNA]</scope>
</reference>